<keyword evidence="3" id="KW-1185">Reference proteome</keyword>
<dbReference type="InterPro" id="IPR032710">
    <property type="entry name" value="NTF2-like_dom_sf"/>
</dbReference>
<accession>A0ABV3AKT6</accession>
<evidence type="ECO:0000313" key="3">
    <source>
        <dbReference type="Proteomes" id="UP001551011"/>
    </source>
</evidence>
<dbReference type="SUPFAM" id="SSF54427">
    <property type="entry name" value="NTF2-like"/>
    <property type="match status" value="1"/>
</dbReference>
<name>A0ABV3AKT6_9ACTN</name>
<dbReference type="CDD" id="cd00531">
    <property type="entry name" value="NTF2_like"/>
    <property type="match status" value="1"/>
</dbReference>
<feature type="domain" description="SnoaL-like" evidence="1">
    <location>
        <begin position="63"/>
        <end position="184"/>
    </location>
</feature>
<organism evidence="2 3">
    <name type="scientific">Streptomyces flaveolus</name>
    <dbReference type="NCBI Taxonomy" id="67297"/>
    <lineage>
        <taxon>Bacteria</taxon>
        <taxon>Bacillati</taxon>
        <taxon>Actinomycetota</taxon>
        <taxon>Actinomycetes</taxon>
        <taxon>Kitasatosporales</taxon>
        <taxon>Streptomycetaceae</taxon>
        <taxon>Streptomyces</taxon>
    </lineage>
</organism>
<dbReference type="RefSeq" id="WP_078877530.1">
    <property type="nucleotide sequence ID" value="NZ_JBEXDP010000079.1"/>
</dbReference>
<evidence type="ECO:0000313" key="2">
    <source>
        <dbReference type="EMBL" id="MEU5712563.1"/>
    </source>
</evidence>
<dbReference type="InterPro" id="IPR037401">
    <property type="entry name" value="SnoaL-like"/>
</dbReference>
<dbReference type="EMBL" id="JBFAEG010000037">
    <property type="protein sequence ID" value="MEU5712563.1"/>
    <property type="molecule type" value="Genomic_DNA"/>
</dbReference>
<sequence>MDTQEYRTPSAWRSRVVGAAAIAALMVGGGAGAAAWASQPASAARQPAETTHTTAARNAATLQQLTDVEDIRQVKARYFRYLDSKQWSKLAALFTAHPTIDVGAKYSSGKELAEKTAALLGDAPTAHQGFLPEIEVRGNRASAIWAMEDYVSFPPGSSYKNGFHGYGQYHDTYQRIDGHWYISSTVLSRFRVDTVPNWTPSAAQK</sequence>
<gene>
    <name evidence="2" type="ORF">AB0H04_38025</name>
</gene>
<proteinExistence type="predicted"/>
<evidence type="ECO:0000259" key="1">
    <source>
        <dbReference type="Pfam" id="PF13577"/>
    </source>
</evidence>
<dbReference type="Pfam" id="PF13577">
    <property type="entry name" value="SnoaL_4"/>
    <property type="match status" value="1"/>
</dbReference>
<protein>
    <submittedName>
        <fullName evidence="2">Nuclear transport factor 2 family protein</fullName>
    </submittedName>
</protein>
<reference evidence="2 3" key="1">
    <citation type="submission" date="2024-06" db="EMBL/GenBank/DDBJ databases">
        <title>The Natural Products Discovery Center: Release of the First 8490 Sequenced Strains for Exploring Actinobacteria Biosynthetic Diversity.</title>
        <authorList>
            <person name="Kalkreuter E."/>
            <person name="Kautsar S.A."/>
            <person name="Yang D."/>
            <person name="Bader C.D."/>
            <person name="Teijaro C.N."/>
            <person name="Fluegel L."/>
            <person name="Davis C.M."/>
            <person name="Simpson J.R."/>
            <person name="Lauterbach L."/>
            <person name="Steele A.D."/>
            <person name="Gui C."/>
            <person name="Meng S."/>
            <person name="Li G."/>
            <person name="Viehrig K."/>
            <person name="Ye F."/>
            <person name="Su P."/>
            <person name="Kiefer A.F."/>
            <person name="Nichols A."/>
            <person name="Cepeda A.J."/>
            <person name="Yan W."/>
            <person name="Fan B."/>
            <person name="Jiang Y."/>
            <person name="Adhikari A."/>
            <person name="Zheng C.-J."/>
            <person name="Schuster L."/>
            <person name="Cowan T.M."/>
            <person name="Smanski M.J."/>
            <person name="Chevrette M.G."/>
            <person name="De Carvalho L.P.S."/>
            <person name="Shen B."/>
        </authorList>
    </citation>
    <scope>NUCLEOTIDE SEQUENCE [LARGE SCALE GENOMIC DNA]</scope>
    <source>
        <strain evidence="2 3">NPDC020594</strain>
    </source>
</reference>
<dbReference type="Gene3D" id="3.10.450.50">
    <property type="match status" value="1"/>
</dbReference>
<comment type="caution">
    <text evidence="2">The sequence shown here is derived from an EMBL/GenBank/DDBJ whole genome shotgun (WGS) entry which is preliminary data.</text>
</comment>
<dbReference type="Proteomes" id="UP001551011">
    <property type="component" value="Unassembled WGS sequence"/>
</dbReference>